<evidence type="ECO:0000313" key="3">
    <source>
        <dbReference type="Proteomes" id="UP001597237"/>
    </source>
</evidence>
<comment type="caution">
    <text evidence="2">The sequence shown here is derived from an EMBL/GenBank/DDBJ whole genome shotgun (WGS) entry which is preliminary data.</text>
</comment>
<proteinExistence type="predicted"/>
<dbReference type="RefSeq" id="WP_377282737.1">
    <property type="nucleotide sequence ID" value="NZ_JBHRSI010000008.1"/>
</dbReference>
<feature type="chain" id="PRO_5045536743" description="DUF3108 domain-containing protein" evidence="1">
    <location>
        <begin position="21"/>
        <end position="229"/>
    </location>
</feature>
<dbReference type="Proteomes" id="UP001597237">
    <property type="component" value="Unassembled WGS sequence"/>
</dbReference>
<dbReference type="EMBL" id="JBHUEY010000001">
    <property type="protein sequence ID" value="MFD1784075.1"/>
    <property type="molecule type" value="Genomic_DNA"/>
</dbReference>
<evidence type="ECO:0000256" key="1">
    <source>
        <dbReference type="SAM" id="SignalP"/>
    </source>
</evidence>
<evidence type="ECO:0000313" key="2">
    <source>
        <dbReference type="EMBL" id="MFD1784075.1"/>
    </source>
</evidence>
<feature type="signal peptide" evidence="1">
    <location>
        <begin position="1"/>
        <end position="20"/>
    </location>
</feature>
<accession>A0ABW4N4C4</accession>
<name>A0ABW4N4C4_9CAUL</name>
<keyword evidence="3" id="KW-1185">Reference proteome</keyword>
<gene>
    <name evidence="2" type="ORF">ACFSC0_11770</name>
</gene>
<sequence length="229" mass="24635">MRALAWAVIALALAAGPVAAQEGPLDEPTEKLSLKPHRIKGQLLGYGYTLGEFTGEVRSTASSVRAPTYSSDKAKTTFTFSSPRHPQVTVRCAGGQSHRQLAWIQFNTKDLAYVCEFEGGPPDAAFALALSDGSVMQRLYQPQRAAELTFGAVTLRAETRHVKGALPFSGGAPVSYRISREDGRGIAAMLRGALRPTFHLPPEGAPERDAAALMALALFFFVDPGLEEY</sequence>
<reference evidence="3" key="1">
    <citation type="journal article" date="2019" name="Int. J. Syst. Evol. Microbiol.">
        <title>The Global Catalogue of Microorganisms (GCM) 10K type strain sequencing project: providing services to taxonomists for standard genome sequencing and annotation.</title>
        <authorList>
            <consortium name="The Broad Institute Genomics Platform"/>
            <consortium name="The Broad Institute Genome Sequencing Center for Infectious Disease"/>
            <person name="Wu L."/>
            <person name="Ma J."/>
        </authorList>
    </citation>
    <scope>NUCLEOTIDE SEQUENCE [LARGE SCALE GENOMIC DNA]</scope>
    <source>
        <strain evidence="3">DFY28</strain>
    </source>
</reference>
<protein>
    <recommendedName>
        <fullName evidence="4">DUF3108 domain-containing protein</fullName>
    </recommendedName>
</protein>
<organism evidence="2 3">
    <name type="scientific">Phenylobacterium terrae</name>
    <dbReference type="NCBI Taxonomy" id="2665495"/>
    <lineage>
        <taxon>Bacteria</taxon>
        <taxon>Pseudomonadati</taxon>
        <taxon>Pseudomonadota</taxon>
        <taxon>Alphaproteobacteria</taxon>
        <taxon>Caulobacterales</taxon>
        <taxon>Caulobacteraceae</taxon>
        <taxon>Phenylobacterium</taxon>
    </lineage>
</organism>
<keyword evidence="1" id="KW-0732">Signal</keyword>
<evidence type="ECO:0008006" key="4">
    <source>
        <dbReference type="Google" id="ProtNLM"/>
    </source>
</evidence>